<dbReference type="InterPro" id="IPR036388">
    <property type="entry name" value="WH-like_DNA-bd_sf"/>
</dbReference>
<comment type="caution">
    <text evidence="6">The sequence shown here is derived from an EMBL/GenBank/DDBJ whole genome shotgun (WGS) entry which is preliminary data.</text>
</comment>
<dbReference type="PANTHER" id="PTHR30537:SF5">
    <property type="entry name" value="HTH-TYPE TRANSCRIPTIONAL ACTIVATOR TTDR-RELATED"/>
    <property type="match status" value="1"/>
</dbReference>
<protein>
    <submittedName>
        <fullName evidence="6">LysR family transcriptional regulator</fullName>
    </submittedName>
</protein>
<dbReference type="Gene3D" id="1.10.10.10">
    <property type="entry name" value="Winged helix-like DNA-binding domain superfamily/Winged helix DNA-binding domain"/>
    <property type="match status" value="1"/>
</dbReference>
<gene>
    <name evidence="6" type="ORF">HK18_08670</name>
</gene>
<keyword evidence="7" id="KW-1185">Reference proteome</keyword>
<dbReference type="RefSeq" id="WP_086632273.1">
    <property type="nucleotide sequence ID" value="NZ_JOPB01000006.1"/>
</dbReference>
<evidence type="ECO:0000313" key="6">
    <source>
        <dbReference type="EMBL" id="OUI78561.1"/>
    </source>
</evidence>
<dbReference type="FunFam" id="3.40.190.290:FF:000001">
    <property type="entry name" value="Transcriptional regulator, LysR family"/>
    <property type="match status" value="1"/>
</dbReference>
<organism evidence="6 7">
    <name type="scientific">Commensalibacter intestini</name>
    <dbReference type="NCBI Taxonomy" id="479936"/>
    <lineage>
        <taxon>Bacteria</taxon>
        <taxon>Pseudomonadati</taxon>
        <taxon>Pseudomonadota</taxon>
        <taxon>Alphaproteobacteria</taxon>
        <taxon>Acetobacterales</taxon>
        <taxon>Acetobacteraceae</taxon>
    </lineage>
</organism>
<dbReference type="InterPro" id="IPR036390">
    <property type="entry name" value="WH_DNA-bd_sf"/>
</dbReference>
<name>A0A251ZV79_9PROT</name>
<dbReference type="InterPro" id="IPR000847">
    <property type="entry name" value="LysR_HTH_N"/>
</dbReference>
<dbReference type="GO" id="GO:0006351">
    <property type="term" value="P:DNA-templated transcription"/>
    <property type="evidence" value="ECO:0007669"/>
    <property type="project" value="TreeGrafter"/>
</dbReference>
<evidence type="ECO:0000256" key="2">
    <source>
        <dbReference type="ARBA" id="ARBA00023015"/>
    </source>
</evidence>
<dbReference type="Pfam" id="PF00126">
    <property type="entry name" value="HTH_1"/>
    <property type="match status" value="1"/>
</dbReference>
<reference evidence="7" key="1">
    <citation type="submission" date="2014-06" db="EMBL/GenBank/DDBJ databases">
        <authorList>
            <person name="Winans N.J."/>
            <person name="Newell P.D."/>
            <person name="Douglas A.E."/>
        </authorList>
    </citation>
    <scope>NUCLEOTIDE SEQUENCE [LARGE SCALE GENOMIC DNA]</scope>
    <source>
        <strain evidence="7">DmL_052</strain>
    </source>
</reference>
<dbReference type="CDD" id="cd08422">
    <property type="entry name" value="PBP2_CrgA_like"/>
    <property type="match status" value="1"/>
</dbReference>
<dbReference type="InterPro" id="IPR005119">
    <property type="entry name" value="LysR_subst-bd"/>
</dbReference>
<dbReference type="Gene3D" id="3.40.190.290">
    <property type="match status" value="1"/>
</dbReference>
<evidence type="ECO:0000313" key="7">
    <source>
        <dbReference type="Proteomes" id="UP000194946"/>
    </source>
</evidence>
<dbReference type="GO" id="GO:0043565">
    <property type="term" value="F:sequence-specific DNA binding"/>
    <property type="evidence" value="ECO:0007669"/>
    <property type="project" value="TreeGrafter"/>
</dbReference>
<dbReference type="PROSITE" id="PS50931">
    <property type="entry name" value="HTH_LYSR"/>
    <property type="match status" value="1"/>
</dbReference>
<dbReference type="PANTHER" id="PTHR30537">
    <property type="entry name" value="HTH-TYPE TRANSCRIPTIONAL REGULATOR"/>
    <property type="match status" value="1"/>
</dbReference>
<keyword evidence="3" id="KW-0238">DNA-binding</keyword>
<sequence length="302" mass="34172">MLDRITSMQIFVKVVNTGSFSAAGRAFNLSPTMVTKHINALEQRLNCTLLHRTTRKISLTEAGTLFYQGCDKILLDMDAIEQTITAQHVSPKGHLKINAPLSLTLRHFSPLLVDFSKQYPDITIELGLNDRIVDLVEEGWDLSLRIGKMISSTLKARKLTSIEFFLCASPDYLKQHGTPKTIQDLPQHQCLLYSLGTLMNRSYWKFGKNGEHNVRVNGVLTANNGEFLRDAAIMGQGIAYLPKFLLNKELQEKKLVAITLDYPTIQEAALYIMYPPADYVPLKSRVMIDYLVQHFSQKAPWD</sequence>
<dbReference type="EMBL" id="JOPB01000006">
    <property type="protein sequence ID" value="OUI78561.1"/>
    <property type="molecule type" value="Genomic_DNA"/>
</dbReference>
<dbReference type="InterPro" id="IPR058163">
    <property type="entry name" value="LysR-type_TF_proteobact-type"/>
</dbReference>
<keyword evidence="4" id="KW-0804">Transcription</keyword>
<dbReference type="Pfam" id="PF03466">
    <property type="entry name" value="LysR_substrate"/>
    <property type="match status" value="1"/>
</dbReference>
<dbReference type="Proteomes" id="UP000194946">
    <property type="component" value="Unassembled WGS sequence"/>
</dbReference>
<evidence type="ECO:0000259" key="5">
    <source>
        <dbReference type="PROSITE" id="PS50931"/>
    </source>
</evidence>
<proteinExistence type="inferred from homology"/>
<evidence type="ECO:0000256" key="4">
    <source>
        <dbReference type="ARBA" id="ARBA00023163"/>
    </source>
</evidence>
<dbReference type="FunFam" id="1.10.10.10:FF:000001">
    <property type="entry name" value="LysR family transcriptional regulator"/>
    <property type="match status" value="1"/>
</dbReference>
<evidence type="ECO:0000256" key="1">
    <source>
        <dbReference type="ARBA" id="ARBA00009437"/>
    </source>
</evidence>
<keyword evidence="2" id="KW-0805">Transcription regulation</keyword>
<dbReference type="GO" id="GO:0003700">
    <property type="term" value="F:DNA-binding transcription factor activity"/>
    <property type="evidence" value="ECO:0007669"/>
    <property type="project" value="InterPro"/>
</dbReference>
<feature type="domain" description="HTH lysR-type" evidence="5">
    <location>
        <begin position="3"/>
        <end position="60"/>
    </location>
</feature>
<dbReference type="SUPFAM" id="SSF46785">
    <property type="entry name" value="Winged helix' DNA-binding domain"/>
    <property type="match status" value="1"/>
</dbReference>
<dbReference type="AlphaFoldDB" id="A0A251ZV79"/>
<dbReference type="SUPFAM" id="SSF53850">
    <property type="entry name" value="Periplasmic binding protein-like II"/>
    <property type="match status" value="1"/>
</dbReference>
<accession>A0A251ZV79</accession>
<comment type="similarity">
    <text evidence="1">Belongs to the LysR transcriptional regulatory family.</text>
</comment>
<evidence type="ECO:0000256" key="3">
    <source>
        <dbReference type="ARBA" id="ARBA00023125"/>
    </source>
</evidence>